<keyword evidence="3" id="KW-0862">Zinc</keyword>
<keyword evidence="2" id="KW-0479">Metal-binding</keyword>
<dbReference type="SMART" id="SM00863">
    <property type="entry name" value="tRNA_SAD"/>
    <property type="match status" value="1"/>
</dbReference>
<protein>
    <recommendedName>
        <fullName evidence="4">Threonyl/alanyl tRNA synthetase SAD domain-containing protein</fullName>
    </recommendedName>
</protein>
<evidence type="ECO:0000256" key="3">
    <source>
        <dbReference type="ARBA" id="ARBA00022833"/>
    </source>
</evidence>
<dbReference type="InterPro" id="IPR051335">
    <property type="entry name" value="Alanyl-tRNA_Editing_Enzymes"/>
</dbReference>
<dbReference type="PANTHER" id="PTHR43462">
    <property type="entry name" value="ALANYL-TRNA EDITING PROTEIN"/>
    <property type="match status" value="1"/>
</dbReference>
<dbReference type="STRING" id="888061.AXF15_01680"/>
<dbReference type="GO" id="GO:0046872">
    <property type="term" value="F:metal ion binding"/>
    <property type="evidence" value="ECO:0007669"/>
    <property type="project" value="UniProtKB-KW"/>
</dbReference>
<organism evidence="5 6">
    <name type="scientific">Desulfomicrobium orale DSM 12838</name>
    <dbReference type="NCBI Taxonomy" id="888061"/>
    <lineage>
        <taxon>Bacteria</taxon>
        <taxon>Pseudomonadati</taxon>
        <taxon>Thermodesulfobacteriota</taxon>
        <taxon>Desulfovibrionia</taxon>
        <taxon>Desulfovibrionales</taxon>
        <taxon>Desulfomicrobiaceae</taxon>
        <taxon>Desulfomicrobium</taxon>
    </lineage>
</organism>
<evidence type="ECO:0000259" key="4">
    <source>
        <dbReference type="SMART" id="SM00863"/>
    </source>
</evidence>
<keyword evidence="6" id="KW-1185">Reference proteome</keyword>
<dbReference type="InterPro" id="IPR018163">
    <property type="entry name" value="Thr/Ala-tRNA-synth_IIc_edit"/>
</dbReference>
<accession>A0A0X8JP33</accession>
<evidence type="ECO:0000256" key="1">
    <source>
        <dbReference type="ARBA" id="ARBA00001947"/>
    </source>
</evidence>
<dbReference type="GO" id="GO:0002161">
    <property type="term" value="F:aminoacyl-tRNA deacylase activity"/>
    <property type="evidence" value="ECO:0007669"/>
    <property type="project" value="UniProtKB-ARBA"/>
</dbReference>
<evidence type="ECO:0000313" key="5">
    <source>
        <dbReference type="EMBL" id="AMD91948.1"/>
    </source>
</evidence>
<dbReference type="Pfam" id="PF07973">
    <property type="entry name" value="tRNA_SAD"/>
    <property type="match status" value="1"/>
</dbReference>
<evidence type="ECO:0000313" key="6">
    <source>
        <dbReference type="Proteomes" id="UP000063964"/>
    </source>
</evidence>
<dbReference type="KEGG" id="doa:AXF15_01680"/>
<dbReference type="GO" id="GO:0005524">
    <property type="term" value="F:ATP binding"/>
    <property type="evidence" value="ECO:0007669"/>
    <property type="project" value="InterPro"/>
</dbReference>
<feature type="domain" description="Threonyl/alanyl tRNA synthetase SAD" evidence="4">
    <location>
        <begin position="98"/>
        <end position="140"/>
    </location>
</feature>
<dbReference type="Proteomes" id="UP000063964">
    <property type="component" value="Chromosome"/>
</dbReference>
<gene>
    <name evidence="5" type="ORF">AXF15_01680</name>
</gene>
<dbReference type="EMBL" id="CP014230">
    <property type="protein sequence ID" value="AMD91948.1"/>
    <property type="molecule type" value="Genomic_DNA"/>
</dbReference>
<proteinExistence type="predicted"/>
<reference evidence="6" key="1">
    <citation type="submission" date="2016-02" db="EMBL/GenBank/DDBJ databases">
        <authorList>
            <person name="Holder M.E."/>
            <person name="Ajami N.J."/>
            <person name="Petrosino J.F."/>
        </authorList>
    </citation>
    <scope>NUCLEOTIDE SEQUENCE [LARGE SCALE GENOMIC DNA]</scope>
    <source>
        <strain evidence="6">DSM 12838</strain>
    </source>
</reference>
<dbReference type="AlphaFoldDB" id="A0A0X8JP33"/>
<dbReference type="SUPFAM" id="SSF55186">
    <property type="entry name" value="ThrRS/AlaRS common domain"/>
    <property type="match status" value="1"/>
</dbReference>
<dbReference type="Gene3D" id="3.30.980.10">
    <property type="entry name" value="Threonyl-trna Synthetase, Chain A, domain 2"/>
    <property type="match status" value="1"/>
</dbReference>
<dbReference type="GO" id="GO:0043039">
    <property type="term" value="P:tRNA aminoacylation"/>
    <property type="evidence" value="ECO:0007669"/>
    <property type="project" value="InterPro"/>
</dbReference>
<name>A0A0X8JP33_9BACT</name>
<dbReference type="GO" id="GO:0004812">
    <property type="term" value="F:aminoacyl-tRNA ligase activity"/>
    <property type="evidence" value="ECO:0007669"/>
    <property type="project" value="InterPro"/>
</dbReference>
<dbReference type="PANTHER" id="PTHR43462:SF1">
    <property type="entry name" value="ALANYL-TRNA EDITING PROTEIN AARSD1"/>
    <property type="match status" value="1"/>
</dbReference>
<evidence type="ECO:0000256" key="2">
    <source>
        <dbReference type="ARBA" id="ARBA00022723"/>
    </source>
</evidence>
<comment type="cofactor">
    <cofactor evidence="1">
        <name>Zn(2+)</name>
        <dbReference type="ChEBI" id="CHEBI:29105"/>
    </cofactor>
</comment>
<dbReference type="OrthoDB" id="9812949at2"/>
<sequence length="147" mass="16785">MAKNHDPRMHTAEHILNQTMDRMFACGRCFSAHVNPDKGKCDYHFDRPLTDDEAREVERRVNDVLRADLPVFAETMIRSEAEACFDLRRLPPESGPEVRIVRVGDYDACPCSGEHAERTGQLGRFRLTSHTFENGVLRVRFKLAALA</sequence>
<dbReference type="InterPro" id="IPR012947">
    <property type="entry name" value="tRNA_SAD"/>
</dbReference>
<dbReference type="RefSeq" id="WP_066602447.1">
    <property type="nucleotide sequence ID" value="NZ_CP014230.1"/>
</dbReference>